<dbReference type="InterPro" id="IPR033887">
    <property type="entry name" value="PTS_IIA_man"/>
</dbReference>
<dbReference type="PANTHER" id="PTHR33799:SF1">
    <property type="entry name" value="PTS SYSTEM MANNOSE-SPECIFIC EIIAB COMPONENT-RELATED"/>
    <property type="match status" value="1"/>
</dbReference>
<dbReference type="RefSeq" id="WP_170270887.1">
    <property type="nucleotide sequence ID" value="NZ_JABEQB010000014.1"/>
</dbReference>
<keyword evidence="7" id="KW-0418">Kinase</keyword>
<protein>
    <submittedName>
        <fullName evidence="9">PTS sugar transporter subunit IIA</fullName>
    </submittedName>
</protein>
<dbReference type="Gene3D" id="3.40.50.510">
    <property type="entry name" value="Phosphotransferase system, mannose-type IIA component"/>
    <property type="match status" value="1"/>
</dbReference>
<evidence type="ECO:0000256" key="7">
    <source>
        <dbReference type="ARBA" id="ARBA00022777"/>
    </source>
</evidence>
<evidence type="ECO:0000256" key="5">
    <source>
        <dbReference type="ARBA" id="ARBA00022679"/>
    </source>
</evidence>
<dbReference type="GO" id="GO:0009401">
    <property type="term" value="P:phosphoenolpyruvate-dependent sugar phosphotransferase system"/>
    <property type="evidence" value="ECO:0007669"/>
    <property type="project" value="UniProtKB-KW"/>
</dbReference>
<keyword evidence="6" id="KW-0598">Phosphotransferase system</keyword>
<dbReference type="GO" id="GO:0016020">
    <property type="term" value="C:membrane"/>
    <property type="evidence" value="ECO:0007669"/>
    <property type="project" value="InterPro"/>
</dbReference>
<evidence type="ECO:0000313" key="9">
    <source>
        <dbReference type="EMBL" id="NNG66863.1"/>
    </source>
</evidence>
<name>A0A7Y2PM93_9THEO</name>
<evidence type="ECO:0000256" key="2">
    <source>
        <dbReference type="ARBA" id="ARBA00022448"/>
    </source>
</evidence>
<keyword evidence="2" id="KW-0813">Transport</keyword>
<dbReference type="CDD" id="cd00006">
    <property type="entry name" value="PTS_IIA_man"/>
    <property type="match status" value="1"/>
</dbReference>
<evidence type="ECO:0000256" key="3">
    <source>
        <dbReference type="ARBA" id="ARBA00022490"/>
    </source>
</evidence>
<comment type="subcellular location">
    <subcellularLocation>
        <location evidence="1">Cytoplasm</location>
    </subcellularLocation>
</comment>
<proteinExistence type="predicted"/>
<dbReference type="SUPFAM" id="SSF53062">
    <property type="entry name" value="PTS system fructose IIA component-like"/>
    <property type="match status" value="1"/>
</dbReference>
<dbReference type="GO" id="GO:0005737">
    <property type="term" value="C:cytoplasm"/>
    <property type="evidence" value="ECO:0007669"/>
    <property type="project" value="UniProtKB-SubCell"/>
</dbReference>
<dbReference type="Proteomes" id="UP000529861">
    <property type="component" value="Unassembled WGS sequence"/>
</dbReference>
<evidence type="ECO:0000313" key="10">
    <source>
        <dbReference type="Proteomes" id="UP000529861"/>
    </source>
</evidence>
<evidence type="ECO:0000256" key="4">
    <source>
        <dbReference type="ARBA" id="ARBA00022597"/>
    </source>
</evidence>
<dbReference type="InterPro" id="IPR004701">
    <property type="entry name" value="PTS_EIIA_man-typ"/>
</dbReference>
<dbReference type="GO" id="GO:0016301">
    <property type="term" value="F:kinase activity"/>
    <property type="evidence" value="ECO:0007669"/>
    <property type="project" value="UniProtKB-KW"/>
</dbReference>
<dbReference type="Pfam" id="PF03610">
    <property type="entry name" value="EIIA-man"/>
    <property type="match status" value="1"/>
</dbReference>
<accession>A0A7Y2PM93</accession>
<dbReference type="InterPro" id="IPR051471">
    <property type="entry name" value="Bacterial_PTS_sugar_comp"/>
</dbReference>
<organism evidence="9 10">
    <name type="scientific">Caldanaerobacter subterraneus</name>
    <dbReference type="NCBI Taxonomy" id="911092"/>
    <lineage>
        <taxon>Bacteria</taxon>
        <taxon>Bacillati</taxon>
        <taxon>Bacillota</taxon>
        <taxon>Clostridia</taxon>
        <taxon>Thermoanaerobacterales</taxon>
        <taxon>Thermoanaerobacteraceae</taxon>
        <taxon>Caldanaerobacter</taxon>
    </lineage>
</organism>
<dbReference type="EMBL" id="JABEQB010000014">
    <property type="protein sequence ID" value="NNG66863.1"/>
    <property type="molecule type" value="Genomic_DNA"/>
</dbReference>
<reference evidence="9 10" key="1">
    <citation type="submission" date="2020-04" db="EMBL/GenBank/DDBJ databases">
        <title>Draft genome sequence of Caldanaerobacter sunterraneus. strain 1523vc isolated from Griffin hot spring, Kamchatka, Russia.</title>
        <authorList>
            <person name="Toshchakov S.V."/>
            <person name="Podosokorskaya O.A."/>
            <person name="Kublanov I.V."/>
            <person name="Korzhenkov A."/>
            <person name="Patrushev M.V."/>
        </authorList>
    </citation>
    <scope>NUCLEOTIDE SEQUENCE [LARGE SCALE GENOMIC DNA]</scope>
    <source>
        <strain evidence="9 10">1523vc</strain>
    </source>
</reference>
<evidence type="ECO:0000256" key="6">
    <source>
        <dbReference type="ARBA" id="ARBA00022683"/>
    </source>
</evidence>
<keyword evidence="5" id="KW-0808">Transferase</keyword>
<evidence type="ECO:0000259" key="8">
    <source>
        <dbReference type="PROSITE" id="PS51096"/>
    </source>
</evidence>
<sequence>MIGFIIIGHNHFASGILSAVEMIIGRQVNVETVDFLPQDDIETLDKKISNSIKTLDNSDGIIFFADIAGGSPFNRSMVFLVENLELDIHVIGGINLPLLIEAFNLRNSIRIPNELIDKLISIGSESIVYGNKMLQEEFKKNIRGYIP</sequence>
<keyword evidence="4 9" id="KW-0762">Sugar transport</keyword>
<keyword evidence="3" id="KW-0963">Cytoplasm</keyword>
<dbReference type="InterPro" id="IPR036662">
    <property type="entry name" value="PTS_EIIA_man-typ_sf"/>
</dbReference>
<dbReference type="AlphaFoldDB" id="A0A7Y2PM93"/>
<evidence type="ECO:0000256" key="1">
    <source>
        <dbReference type="ARBA" id="ARBA00004496"/>
    </source>
</evidence>
<feature type="domain" description="PTS EIIA type-4" evidence="8">
    <location>
        <begin position="1"/>
        <end position="127"/>
    </location>
</feature>
<dbReference type="PROSITE" id="PS51096">
    <property type="entry name" value="PTS_EIIA_TYPE_4"/>
    <property type="match status" value="1"/>
</dbReference>
<comment type="caution">
    <text evidence="9">The sequence shown here is derived from an EMBL/GenBank/DDBJ whole genome shotgun (WGS) entry which is preliminary data.</text>
</comment>
<dbReference type="PANTHER" id="PTHR33799">
    <property type="entry name" value="PTS PERMEASE-RELATED-RELATED"/>
    <property type="match status" value="1"/>
</dbReference>
<gene>
    <name evidence="9" type="ORF">HKI81_06340</name>
</gene>